<dbReference type="EMBL" id="JAAGNN010000006">
    <property type="protein sequence ID" value="KAF4088513.1"/>
    <property type="molecule type" value="Genomic_DNA"/>
</dbReference>
<dbReference type="AlphaFoldDB" id="A0A7J6B061"/>
<protein>
    <submittedName>
        <fullName evidence="2">Uncharacterized protein</fullName>
    </submittedName>
</protein>
<accession>A0A7J6B061</accession>
<keyword evidence="3" id="KW-1185">Reference proteome</keyword>
<gene>
    <name evidence="2" type="ORF">AMELA_G00082940</name>
</gene>
<comment type="caution">
    <text evidence="2">The sequence shown here is derived from an EMBL/GenBank/DDBJ whole genome shotgun (WGS) entry which is preliminary data.</text>
</comment>
<proteinExistence type="predicted"/>
<evidence type="ECO:0000256" key="1">
    <source>
        <dbReference type="SAM" id="SignalP"/>
    </source>
</evidence>
<name>A0A7J6B061_AMEME</name>
<evidence type="ECO:0000313" key="2">
    <source>
        <dbReference type="EMBL" id="KAF4088513.1"/>
    </source>
</evidence>
<organism evidence="2 3">
    <name type="scientific">Ameiurus melas</name>
    <name type="common">Black bullhead</name>
    <name type="synonym">Silurus melas</name>
    <dbReference type="NCBI Taxonomy" id="219545"/>
    <lineage>
        <taxon>Eukaryota</taxon>
        <taxon>Metazoa</taxon>
        <taxon>Chordata</taxon>
        <taxon>Craniata</taxon>
        <taxon>Vertebrata</taxon>
        <taxon>Euteleostomi</taxon>
        <taxon>Actinopterygii</taxon>
        <taxon>Neopterygii</taxon>
        <taxon>Teleostei</taxon>
        <taxon>Ostariophysi</taxon>
        <taxon>Siluriformes</taxon>
        <taxon>Ictaluridae</taxon>
        <taxon>Ameiurus</taxon>
    </lineage>
</organism>
<dbReference type="Proteomes" id="UP000593565">
    <property type="component" value="Unassembled WGS sequence"/>
</dbReference>
<evidence type="ECO:0000313" key="3">
    <source>
        <dbReference type="Proteomes" id="UP000593565"/>
    </source>
</evidence>
<keyword evidence="1" id="KW-0732">Signal</keyword>
<sequence length="110" mass="12702">MEPFRRLLFLLPIMGNLLASTEHLDCSVGNNITCDCVRNATLDTAEFSEKYRDCDWSLRNKLICDSPKREVFLVCYQFASKTEPFNAGETLLQSHVIILCLCLCCWRYLL</sequence>
<feature type="signal peptide" evidence="1">
    <location>
        <begin position="1"/>
        <end position="19"/>
    </location>
</feature>
<feature type="chain" id="PRO_5029828544" evidence="1">
    <location>
        <begin position="20"/>
        <end position="110"/>
    </location>
</feature>
<reference evidence="2 3" key="1">
    <citation type="submission" date="2020-02" db="EMBL/GenBank/DDBJ databases">
        <title>A chromosome-scale genome assembly of the black bullhead catfish (Ameiurus melas).</title>
        <authorList>
            <person name="Wen M."/>
            <person name="Zham M."/>
            <person name="Cabau C."/>
            <person name="Klopp C."/>
            <person name="Donnadieu C."/>
            <person name="Roques C."/>
            <person name="Bouchez O."/>
            <person name="Lampietro C."/>
            <person name="Jouanno E."/>
            <person name="Herpin A."/>
            <person name="Louis A."/>
            <person name="Berthelot C."/>
            <person name="Parey E."/>
            <person name="Roest-Crollius H."/>
            <person name="Braasch I."/>
            <person name="Postlethwait J."/>
            <person name="Robinson-Rechavi M."/>
            <person name="Echchiki A."/>
            <person name="Begum T."/>
            <person name="Montfort J."/>
            <person name="Schartl M."/>
            <person name="Bobe J."/>
            <person name="Guiguen Y."/>
        </authorList>
    </citation>
    <scope>NUCLEOTIDE SEQUENCE [LARGE SCALE GENOMIC DNA]</scope>
    <source>
        <strain evidence="2">M_S1</strain>
        <tissue evidence="2">Blood</tissue>
    </source>
</reference>